<feature type="domain" description="XPG-I" evidence="4">
    <location>
        <begin position="146"/>
        <end position="216"/>
    </location>
</feature>
<evidence type="ECO:0000313" key="5">
    <source>
        <dbReference type="Proteomes" id="UP000827889"/>
    </source>
</evidence>
<evidence type="ECO:0000313" key="6">
    <source>
        <dbReference type="RefSeq" id="XP_048132235.1"/>
    </source>
</evidence>
<keyword evidence="2" id="KW-0378">Hydrolase</keyword>
<reference evidence="6" key="1">
    <citation type="submission" date="2025-08" db="UniProtKB">
        <authorList>
            <consortium name="RefSeq"/>
        </authorList>
    </citation>
    <scope>IDENTIFICATION</scope>
    <source>
        <tissue evidence="6">Leaf</tissue>
    </source>
</reference>
<organism evidence="5 6">
    <name type="scientific">Rhodamnia argentea</name>
    <dbReference type="NCBI Taxonomy" id="178133"/>
    <lineage>
        <taxon>Eukaryota</taxon>
        <taxon>Viridiplantae</taxon>
        <taxon>Streptophyta</taxon>
        <taxon>Embryophyta</taxon>
        <taxon>Tracheophyta</taxon>
        <taxon>Spermatophyta</taxon>
        <taxon>Magnoliopsida</taxon>
        <taxon>eudicotyledons</taxon>
        <taxon>Gunneridae</taxon>
        <taxon>Pentapetalae</taxon>
        <taxon>rosids</taxon>
        <taxon>malvids</taxon>
        <taxon>Myrtales</taxon>
        <taxon>Myrtaceae</taxon>
        <taxon>Myrtoideae</taxon>
        <taxon>Myrteae</taxon>
        <taxon>Australasian group</taxon>
        <taxon>Rhodamnia</taxon>
    </lineage>
</organism>
<dbReference type="InterPro" id="IPR029060">
    <property type="entry name" value="PIN-like_dom_sf"/>
</dbReference>
<evidence type="ECO:0000256" key="1">
    <source>
        <dbReference type="ARBA" id="ARBA00022722"/>
    </source>
</evidence>
<dbReference type="Pfam" id="PF00867">
    <property type="entry name" value="XPG_I"/>
    <property type="match status" value="1"/>
</dbReference>
<gene>
    <name evidence="6" type="primary">LOC115743190</name>
</gene>
<dbReference type="GeneID" id="115743190"/>
<dbReference type="Gene3D" id="1.10.150.20">
    <property type="entry name" value="5' to 3' exonuclease, C-terminal subdomain"/>
    <property type="match status" value="1"/>
</dbReference>
<keyword evidence="1" id="KW-0540">Nuclease</keyword>
<dbReference type="Proteomes" id="UP000827889">
    <property type="component" value="Chromosome 3"/>
</dbReference>
<dbReference type="SUPFAM" id="SSF88723">
    <property type="entry name" value="PIN domain-like"/>
    <property type="match status" value="1"/>
</dbReference>
<dbReference type="SUPFAM" id="SSF47807">
    <property type="entry name" value="5' to 3' exonuclease, C-terminal subdomain"/>
    <property type="match status" value="1"/>
</dbReference>
<evidence type="ECO:0000259" key="4">
    <source>
        <dbReference type="SMART" id="SM00484"/>
    </source>
</evidence>
<dbReference type="InterPro" id="IPR006086">
    <property type="entry name" value="XPG-I_dom"/>
</dbReference>
<sequence>MGVGGHFWDLLKPYARHERCDYLRSKRVAVDLSFWIVQHETAIKKKSFARNPHLRLTFFRTINLFSKVCVVAAFVATLFLRVEFGAFPVFVVDGTPSPLKSQARIGRFFQAFGLDLSSLPAPEDGVLVERNQAFRKCVKECVELLELLGMPVLEARGEAEALCAQLNYEGHVDACITADSDAFLFGSSCVIKCIHPNSREPFECYHISDIEDGLGLRRNHFIAIALLVGNDHDLRGVQGIGVDKALRFVKTFSEEEILNSLKEIGNGEKMLCEGKAGSADDPLHGSDSITPKQRQSHCSFCGHPGSKRDHFKFSCANCITGDDAGCLKKPDRFKCDCSSCNMDRKRKEQKKHESWRIKVCERITLEPNFPNNEIITMYLSTNHGYFDGSGGPRISWNRPQSEMLVDFLAFHQRWEPSYIRQKLVPMMSTIYLRNMATNTADELLCDQYEFDSIHRMKTRYGYQLFVVKWKKAGHASGGAVHEISDDPAGSRPHGVIDIDDRDDILEESEVPQIQVVDGTWFLLTDEDIELVRAAFPEEVDRFLKEKELKESKRGKSASMTPEGTESELTKSKGVQLSITEFYRSAKVLYQAKAADDIVNDSKSFGDGSSKKKSRGSSSSFSKSARRRLLFDS</sequence>
<keyword evidence="5" id="KW-1185">Reference proteome</keyword>
<dbReference type="InterPro" id="IPR006084">
    <property type="entry name" value="XPG/Rad2"/>
</dbReference>
<dbReference type="Pfam" id="PF00752">
    <property type="entry name" value="XPG_N"/>
    <property type="match status" value="1"/>
</dbReference>
<dbReference type="InterPro" id="IPR006085">
    <property type="entry name" value="XPG_DNA_repair_N"/>
</dbReference>
<dbReference type="PRINTS" id="PR00853">
    <property type="entry name" value="XPGRADSUPER"/>
</dbReference>
<proteinExistence type="predicted"/>
<dbReference type="PANTHER" id="PTHR11081">
    <property type="entry name" value="FLAP ENDONUCLEASE FAMILY MEMBER"/>
    <property type="match status" value="1"/>
</dbReference>
<dbReference type="RefSeq" id="XP_048132235.1">
    <property type="nucleotide sequence ID" value="XM_048276278.1"/>
</dbReference>
<dbReference type="PANTHER" id="PTHR11081:SF59">
    <property type="entry name" value="FI23547P1"/>
    <property type="match status" value="1"/>
</dbReference>
<feature type="region of interest" description="Disordered" evidence="3">
    <location>
        <begin position="550"/>
        <end position="570"/>
    </location>
</feature>
<dbReference type="InterPro" id="IPR036279">
    <property type="entry name" value="5-3_exonuclease_C_sf"/>
</dbReference>
<name>A0ABM3H6K9_9MYRT</name>
<feature type="compositionally biased region" description="Basic residues" evidence="3">
    <location>
        <begin position="623"/>
        <end position="632"/>
    </location>
</feature>
<dbReference type="Gene3D" id="3.40.50.1010">
    <property type="entry name" value="5'-nuclease"/>
    <property type="match status" value="1"/>
</dbReference>
<protein>
    <submittedName>
        <fullName evidence="6">Flap endonuclease GEN-like 1 isoform X1</fullName>
    </submittedName>
</protein>
<dbReference type="SMART" id="SM00484">
    <property type="entry name" value="XPGI"/>
    <property type="match status" value="1"/>
</dbReference>
<feature type="region of interest" description="Disordered" evidence="3">
    <location>
        <begin position="599"/>
        <end position="632"/>
    </location>
</feature>
<accession>A0ABM3H6K9</accession>
<evidence type="ECO:0000256" key="2">
    <source>
        <dbReference type="ARBA" id="ARBA00022801"/>
    </source>
</evidence>
<dbReference type="CDD" id="cd09869">
    <property type="entry name" value="PIN_GEN1"/>
    <property type="match status" value="1"/>
</dbReference>
<evidence type="ECO:0000256" key="3">
    <source>
        <dbReference type="SAM" id="MobiDB-lite"/>
    </source>
</evidence>